<keyword evidence="9" id="KW-0460">Magnesium</keyword>
<comment type="caution">
    <text evidence="13">The sequence shown here is derived from an EMBL/GenBank/DDBJ whole genome shotgun (WGS) entry which is preliminary data.</text>
</comment>
<organism evidence="13 14">
    <name type="scientific">Kutzneria buriramensis</name>
    <dbReference type="NCBI Taxonomy" id="1045776"/>
    <lineage>
        <taxon>Bacteria</taxon>
        <taxon>Bacillati</taxon>
        <taxon>Actinomycetota</taxon>
        <taxon>Actinomycetes</taxon>
        <taxon>Pseudonocardiales</taxon>
        <taxon>Pseudonocardiaceae</taxon>
        <taxon>Kutzneria</taxon>
    </lineage>
</organism>
<dbReference type="GO" id="GO:0008193">
    <property type="term" value="F:tRNA guanylyltransferase activity"/>
    <property type="evidence" value="ECO:0007669"/>
    <property type="project" value="UniProtKB-EC"/>
</dbReference>
<dbReference type="InterPro" id="IPR038469">
    <property type="entry name" value="tRNAHis_GuaTrfase_Thg1_sf"/>
</dbReference>
<evidence type="ECO:0000259" key="12">
    <source>
        <dbReference type="Pfam" id="PF14413"/>
    </source>
</evidence>
<dbReference type="GO" id="GO:0000287">
    <property type="term" value="F:magnesium ion binding"/>
    <property type="evidence" value="ECO:0007669"/>
    <property type="project" value="InterPro"/>
</dbReference>
<evidence type="ECO:0000259" key="11">
    <source>
        <dbReference type="Pfam" id="PF04446"/>
    </source>
</evidence>
<keyword evidence="7" id="KW-0479">Metal-binding</keyword>
<evidence type="ECO:0000256" key="3">
    <source>
        <dbReference type="ARBA" id="ARBA00012511"/>
    </source>
</evidence>
<dbReference type="InterPro" id="IPR024956">
    <property type="entry name" value="tRNAHis_GuaTrfase_cat"/>
</dbReference>
<comment type="similarity">
    <text evidence="2">Belongs to the tRNA(His) guanylyltransferase family.</text>
</comment>
<keyword evidence="6 13" id="KW-0548">Nucleotidyltransferase</keyword>
<evidence type="ECO:0000313" key="14">
    <source>
        <dbReference type="Proteomes" id="UP000256269"/>
    </source>
</evidence>
<dbReference type="OrthoDB" id="4547336at2"/>
<dbReference type="Pfam" id="PF14413">
    <property type="entry name" value="Thg1C"/>
    <property type="match status" value="1"/>
</dbReference>
<comment type="cofactor">
    <cofactor evidence="1">
        <name>Mg(2+)</name>
        <dbReference type="ChEBI" id="CHEBI:18420"/>
    </cofactor>
</comment>
<evidence type="ECO:0000256" key="2">
    <source>
        <dbReference type="ARBA" id="ARBA00010113"/>
    </source>
</evidence>
<keyword evidence="10" id="KW-0342">GTP-binding</keyword>
<reference evidence="13 14" key="1">
    <citation type="submission" date="2018-08" db="EMBL/GenBank/DDBJ databases">
        <title>Genomic Encyclopedia of Archaeal and Bacterial Type Strains, Phase II (KMG-II): from individual species to whole genera.</title>
        <authorList>
            <person name="Goeker M."/>
        </authorList>
    </citation>
    <scope>NUCLEOTIDE SEQUENCE [LARGE SCALE GENOMIC DNA]</scope>
    <source>
        <strain evidence="13 14">DSM 45791</strain>
    </source>
</reference>
<proteinExistence type="inferred from homology"/>
<dbReference type="GO" id="GO:0006400">
    <property type="term" value="P:tRNA modification"/>
    <property type="evidence" value="ECO:0007669"/>
    <property type="project" value="InterPro"/>
</dbReference>
<sequence length="249" mass="28722">MRGREFEARQREREWFHGLVVPRGSWPIIRVDGRGFSNFTEERFDKPFDERFSRLMVDTARAMLTEFGARYVYTESDEISLLLPADTNVFGRGVEKIVSLTAGLASAVFTHGMGEPATFDSRIWLGNNRGDVLDYFSWRQADATRCALNGWCYWTLRKAGRTSRQADKAIEGKNAAAKNELLYEEGINFNEVPAWQRRGIGLWLEEFERPGHDPITGEDVVATRRRVRVERELPMKDDYRAFLTDTVKV</sequence>
<dbReference type="InterPro" id="IPR007537">
    <property type="entry name" value="tRNAHis_GuaTrfase_Thg1"/>
</dbReference>
<accession>A0A3E0HYN5</accession>
<dbReference type="Pfam" id="PF04446">
    <property type="entry name" value="Thg1"/>
    <property type="match status" value="1"/>
</dbReference>
<dbReference type="Gene3D" id="3.30.70.3000">
    <property type="match status" value="1"/>
</dbReference>
<keyword evidence="5" id="KW-0819">tRNA processing</keyword>
<evidence type="ECO:0000256" key="8">
    <source>
        <dbReference type="ARBA" id="ARBA00022741"/>
    </source>
</evidence>
<dbReference type="AlphaFoldDB" id="A0A3E0HYN5"/>
<dbReference type="EMBL" id="QUNO01000003">
    <property type="protein sequence ID" value="REH51583.1"/>
    <property type="molecule type" value="Genomic_DNA"/>
</dbReference>
<evidence type="ECO:0000313" key="13">
    <source>
        <dbReference type="EMBL" id="REH51583.1"/>
    </source>
</evidence>
<dbReference type="RefSeq" id="WP_116173653.1">
    <property type="nucleotide sequence ID" value="NZ_CP144375.1"/>
</dbReference>
<gene>
    <name evidence="13" type="ORF">BCF44_10332</name>
</gene>
<dbReference type="PANTHER" id="PTHR12729">
    <property type="entry name" value="TRNA(HIS) GUANYLYLTRANSFERASE-RELATED"/>
    <property type="match status" value="1"/>
</dbReference>
<evidence type="ECO:0000256" key="10">
    <source>
        <dbReference type="ARBA" id="ARBA00023134"/>
    </source>
</evidence>
<evidence type="ECO:0000256" key="7">
    <source>
        <dbReference type="ARBA" id="ARBA00022723"/>
    </source>
</evidence>
<name>A0A3E0HYN5_9PSEU</name>
<dbReference type="InterPro" id="IPR025845">
    <property type="entry name" value="Thg1_C_dom"/>
</dbReference>
<dbReference type="EC" id="2.7.7.79" evidence="3"/>
<evidence type="ECO:0000256" key="4">
    <source>
        <dbReference type="ARBA" id="ARBA00022679"/>
    </source>
</evidence>
<feature type="domain" description="tRNAHis guanylyltransferase catalytic" evidence="11">
    <location>
        <begin position="18"/>
        <end position="123"/>
    </location>
</feature>
<keyword evidence="4 13" id="KW-0808">Transferase</keyword>
<evidence type="ECO:0000256" key="9">
    <source>
        <dbReference type="ARBA" id="ARBA00022842"/>
    </source>
</evidence>
<protein>
    <recommendedName>
        <fullName evidence="3">tRNA(His) guanylyltransferase</fullName>
        <ecNumber evidence="3">2.7.7.79</ecNumber>
    </recommendedName>
</protein>
<feature type="domain" description="Thg1 C-terminal" evidence="12">
    <location>
        <begin position="132"/>
        <end position="206"/>
    </location>
</feature>
<dbReference type="PANTHER" id="PTHR12729:SF6">
    <property type="entry name" value="TRNA(HIS) GUANYLYLTRANSFERASE-RELATED"/>
    <property type="match status" value="1"/>
</dbReference>
<evidence type="ECO:0000256" key="1">
    <source>
        <dbReference type="ARBA" id="ARBA00001946"/>
    </source>
</evidence>
<keyword evidence="8" id="KW-0547">Nucleotide-binding</keyword>
<dbReference type="GO" id="GO:0005525">
    <property type="term" value="F:GTP binding"/>
    <property type="evidence" value="ECO:0007669"/>
    <property type="project" value="UniProtKB-KW"/>
</dbReference>
<evidence type="ECO:0000256" key="6">
    <source>
        <dbReference type="ARBA" id="ARBA00022695"/>
    </source>
</evidence>
<evidence type="ECO:0000256" key="5">
    <source>
        <dbReference type="ARBA" id="ARBA00022694"/>
    </source>
</evidence>
<keyword evidence="14" id="KW-1185">Reference proteome</keyword>
<dbReference type="Proteomes" id="UP000256269">
    <property type="component" value="Unassembled WGS sequence"/>
</dbReference>